<evidence type="ECO:0000313" key="3">
    <source>
        <dbReference type="Proteomes" id="UP000095255"/>
    </source>
</evidence>
<proteinExistence type="predicted"/>
<organism evidence="2 3">
    <name type="scientific">Desulfuribacillus stibiiarsenatis</name>
    <dbReference type="NCBI Taxonomy" id="1390249"/>
    <lineage>
        <taxon>Bacteria</taxon>
        <taxon>Bacillati</taxon>
        <taxon>Bacillota</taxon>
        <taxon>Desulfuribacillia</taxon>
        <taxon>Desulfuribacillales</taxon>
        <taxon>Desulfuribacillaceae</taxon>
        <taxon>Desulfuribacillus</taxon>
    </lineage>
</organism>
<reference evidence="2 3" key="1">
    <citation type="submission" date="2016-09" db="EMBL/GenBank/DDBJ databases">
        <title>Desulfuribacillus arsenicus sp. nov., an obligately anaerobic, dissimilatory arsenic- and antimonate-reducing bacterium isolated from anoxic sediments.</title>
        <authorList>
            <person name="Abin C.A."/>
            <person name="Hollibaugh J.T."/>
        </authorList>
    </citation>
    <scope>NUCLEOTIDE SEQUENCE [LARGE SCALE GENOMIC DNA]</scope>
    <source>
        <strain evidence="2 3">MLFW-2</strain>
    </source>
</reference>
<name>A0A1E5L730_9FIRM</name>
<gene>
    <name evidence="2" type="ORF">BHU72_03510</name>
</gene>
<dbReference type="SUPFAM" id="SSF55315">
    <property type="entry name" value="L30e-like"/>
    <property type="match status" value="1"/>
</dbReference>
<feature type="domain" description="Ribosomal protein eL8/eL30/eS12/Gadd45" evidence="1">
    <location>
        <begin position="8"/>
        <end position="92"/>
    </location>
</feature>
<dbReference type="Gene3D" id="3.30.1330.30">
    <property type="match status" value="1"/>
</dbReference>
<comment type="caution">
    <text evidence="2">The sequence shown here is derived from an EMBL/GenBank/DDBJ whole genome shotgun (WGS) entry which is preliminary data.</text>
</comment>
<dbReference type="EMBL" id="MJAT01000012">
    <property type="protein sequence ID" value="OEH85858.1"/>
    <property type="molecule type" value="Genomic_DNA"/>
</dbReference>
<dbReference type="AlphaFoldDB" id="A0A1E5L730"/>
<keyword evidence="3" id="KW-1185">Reference proteome</keyword>
<evidence type="ECO:0000259" key="1">
    <source>
        <dbReference type="Pfam" id="PF01248"/>
    </source>
</evidence>
<dbReference type="STRING" id="1390249.BHU72_03510"/>
<evidence type="ECO:0000313" key="2">
    <source>
        <dbReference type="EMBL" id="OEH85858.1"/>
    </source>
</evidence>
<dbReference type="Pfam" id="PF01248">
    <property type="entry name" value="Ribosomal_L7Ae"/>
    <property type="match status" value="1"/>
</dbReference>
<protein>
    <recommendedName>
        <fullName evidence="1">Ribosomal protein eL8/eL30/eS12/Gadd45 domain-containing protein</fullName>
    </recommendedName>
</protein>
<dbReference type="InterPro" id="IPR029064">
    <property type="entry name" value="Ribosomal_eL30-like_sf"/>
</dbReference>
<dbReference type="Proteomes" id="UP000095255">
    <property type="component" value="Unassembled WGS sequence"/>
</dbReference>
<dbReference type="InterPro" id="IPR004038">
    <property type="entry name" value="Ribosomal_eL8/eL30/eS12/Gad45"/>
</dbReference>
<accession>A0A1E5L730</accession>
<sequence>MKLILNFLGLANRAGKIASGDTVINKIQRKEAKLVIIATDASDSSKKRLIDKCSFYKVPYVEFFEKEQLGLAIGKSHRSSCAILDLGFSKKLESMIIENSGGEFHE</sequence>
<dbReference type="OrthoDB" id="9794863at2"/>